<evidence type="ECO:0000259" key="2">
    <source>
        <dbReference type="Pfam" id="PF26563"/>
    </source>
</evidence>
<dbReference type="GO" id="GO:0016887">
    <property type="term" value="F:ATP hydrolysis activity"/>
    <property type="evidence" value="ECO:0007669"/>
    <property type="project" value="TreeGrafter"/>
</dbReference>
<reference evidence="3 4" key="1">
    <citation type="submission" date="2020-08" db="EMBL/GenBank/DDBJ databases">
        <title>Sequencing the genomes of 1000 actinobacteria strains.</title>
        <authorList>
            <person name="Klenk H.-P."/>
        </authorList>
    </citation>
    <scope>NUCLEOTIDE SEQUENCE [LARGE SCALE GENOMIC DNA]</scope>
    <source>
        <strain evidence="3 4">DSM 44551</strain>
    </source>
</reference>
<gene>
    <name evidence="3" type="ORF">HDA36_003821</name>
</gene>
<dbReference type="EMBL" id="JACHDB010000001">
    <property type="protein sequence ID" value="MBB5433737.1"/>
    <property type="molecule type" value="Genomic_DNA"/>
</dbReference>
<dbReference type="Pfam" id="PF01656">
    <property type="entry name" value="CbiA"/>
    <property type="match status" value="1"/>
</dbReference>
<dbReference type="RefSeq" id="WP_184393758.1">
    <property type="nucleotide sequence ID" value="NZ_JACHDB010000001.1"/>
</dbReference>
<accession>A0A7W8VEV3</accession>
<evidence type="ECO:0000313" key="3">
    <source>
        <dbReference type="EMBL" id="MBB5433737.1"/>
    </source>
</evidence>
<dbReference type="InterPro" id="IPR050625">
    <property type="entry name" value="ParA/MinD_ATPase"/>
</dbReference>
<dbReference type="Pfam" id="PF26563">
    <property type="entry name" value="Rv3660c_N"/>
    <property type="match status" value="1"/>
</dbReference>
<dbReference type="InterPro" id="IPR002586">
    <property type="entry name" value="CobQ/CobB/MinD/ParA_Nub-bd_dom"/>
</dbReference>
<dbReference type="InterPro" id="IPR022521">
    <property type="entry name" value="Rv3660c"/>
</dbReference>
<dbReference type="InterPro" id="IPR059050">
    <property type="entry name" value="Rv3660c_N"/>
</dbReference>
<dbReference type="PANTHER" id="PTHR43384">
    <property type="entry name" value="SEPTUM SITE-DETERMINING PROTEIN MIND HOMOLOG, CHLOROPLASTIC-RELATED"/>
    <property type="match status" value="1"/>
</dbReference>
<evidence type="ECO:0000313" key="4">
    <source>
        <dbReference type="Proteomes" id="UP000572635"/>
    </source>
</evidence>
<sequence length="361" mass="36223">MNDAPAARPLLATADPDLLDDLLRLAAAASVEVSVADSAALAGRDWGRAPLAVVGGDLLAALAELEPARHPNAVVALRGEPAGTGPPAEADALRIGARALLRLPAEEERLAGLLADSAQRRAGPCAVLAVLGGRGGAGASVLSVALALAGVRAGLRTALLDADPLGGGLDLLCGGDSLDGTRWDALIPREGRMSWEALRGVLPSVRGCPLVTWPRGPAAEVPAAALRAVLGAAALGGDLVVVDLPRSLGPCAEEALRRCTAALLVVPADFLSVMAAYRAAPALRTLTAAPWVVTRAADASLPAAAVASALGLPLLGDVPDDPRLGRALDRGDLPGARPSSVLARAADRLLAAARSGEAARC</sequence>
<feature type="domain" description="CobQ/CobB/MinD/ParA nucleotide binding" evidence="1">
    <location>
        <begin position="128"/>
        <end position="332"/>
    </location>
</feature>
<name>A0A7W8VEV3_9ACTN</name>
<comment type="caution">
    <text evidence="3">The sequence shown here is derived from an EMBL/GenBank/DDBJ whole genome shotgun (WGS) entry which is preliminary data.</text>
</comment>
<dbReference type="InterPro" id="IPR027417">
    <property type="entry name" value="P-loop_NTPase"/>
</dbReference>
<dbReference type="Proteomes" id="UP000572635">
    <property type="component" value="Unassembled WGS sequence"/>
</dbReference>
<dbReference type="GO" id="GO:0009898">
    <property type="term" value="C:cytoplasmic side of plasma membrane"/>
    <property type="evidence" value="ECO:0007669"/>
    <property type="project" value="TreeGrafter"/>
</dbReference>
<dbReference type="AlphaFoldDB" id="A0A7W8VEV3"/>
<dbReference type="Gene3D" id="3.40.50.300">
    <property type="entry name" value="P-loop containing nucleotide triphosphate hydrolases"/>
    <property type="match status" value="1"/>
</dbReference>
<dbReference type="PANTHER" id="PTHR43384:SF11">
    <property type="entry name" value="SEPTUM SITE DETERMINING PROTEIN"/>
    <property type="match status" value="1"/>
</dbReference>
<evidence type="ECO:0000259" key="1">
    <source>
        <dbReference type="Pfam" id="PF01656"/>
    </source>
</evidence>
<dbReference type="NCBIfam" id="TIGR03815">
    <property type="entry name" value="CpaE_hom_Actino"/>
    <property type="match status" value="1"/>
</dbReference>
<protein>
    <submittedName>
        <fullName evidence="3">Secretion/DNA translocation related CpaE-like protein</fullName>
    </submittedName>
</protein>
<organism evidence="3 4">
    <name type="scientific">Nocardiopsis composta</name>
    <dbReference type="NCBI Taxonomy" id="157465"/>
    <lineage>
        <taxon>Bacteria</taxon>
        <taxon>Bacillati</taxon>
        <taxon>Actinomycetota</taxon>
        <taxon>Actinomycetes</taxon>
        <taxon>Streptosporangiales</taxon>
        <taxon>Nocardiopsidaceae</taxon>
        <taxon>Nocardiopsis</taxon>
    </lineage>
</organism>
<dbReference type="GO" id="GO:0005524">
    <property type="term" value="F:ATP binding"/>
    <property type="evidence" value="ECO:0007669"/>
    <property type="project" value="TreeGrafter"/>
</dbReference>
<feature type="domain" description="Rv3660c-like CheY-like N-terminal" evidence="2">
    <location>
        <begin position="13"/>
        <end position="121"/>
    </location>
</feature>
<dbReference type="GO" id="GO:0051782">
    <property type="term" value="P:negative regulation of cell division"/>
    <property type="evidence" value="ECO:0007669"/>
    <property type="project" value="TreeGrafter"/>
</dbReference>
<dbReference type="SUPFAM" id="SSF52540">
    <property type="entry name" value="P-loop containing nucleoside triphosphate hydrolases"/>
    <property type="match status" value="1"/>
</dbReference>
<dbReference type="GO" id="GO:0005829">
    <property type="term" value="C:cytosol"/>
    <property type="evidence" value="ECO:0007669"/>
    <property type="project" value="TreeGrafter"/>
</dbReference>
<proteinExistence type="predicted"/>
<keyword evidence="4" id="KW-1185">Reference proteome</keyword>